<feature type="transmembrane region" description="Helical" evidence="8">
    <location>
        <begin position="6"/>
        <end position="24"/>
    </location>
</feature>
<evidence type="ECO:0000313" key="9">
    <source>
        <dbReference type="EMBL" id="KAF2796779.1"/>
    </source>
</evidence>
<evidence type="ECO:0000256" key="6">
    <source>
        <dbReference type="ARBA" id="ARBA00023004"/>
    </source>
</evidence>
<dbReference type="PANTHER" id="PTHR46206">
    <property type="entry name" value="CYTOCHROME P450"/>
    <property type="match status" value="1"/>
</dbReference>
<evidence type="ECO:0000256" key="5">
    <source>
        <dbReference type="ARBA" id="ARBA00023002"/>
    </source>
</evidence>
<keyword evidence="8" id="KW-0812">Transmembrane</keyword>
<dbReference type="GO" id="GO:0020037">
    <property type="term" value="F:heme binding"/>
    <property type="evidence" value="ECO:0007669"/>
    <property type="project" value="InterPro"/>
</dbReference>
<proteinExistence type="inferred from homology"/>
<keyword evidence="4 7" id="KW-0479">Metal-binding</keyword>
<dbReference type="GO" id="GO:0004497">
    <property type="term" value="F:monooxygenase activity"/>
    <property type="evidence" value="ECO:0007669"/>
    <property type="project" value="InterPro"/>
</dbReference>
<dbReference type="PRINTS" id="PR00465">
    <property type="entry name" value="EP450IV"/>
</dbReference>
<protein>
    <submittedName>
        <fullName evidence="9">Cytochrome P450</fullName>
    </submittedName>
</protein>
<comment type="pathway">
    <text evidence="2">Mycotoxin biosynthesis.</text>
</comment>
<dbReference type="OrthoDB" id="1844152at2759"/>
<keyword evidence="10" id="KW-1185">Reference proteome</keyword>
<dbReference type="GO" id="GO:0005506">
    <property type="term" value="F:iron ion binding"/>
    <property type="evidence" value="ECO:0007669"/>
    <property type="project" value="InterPro"/>
</dbReference>
<evidence type="ECO:0000256" key="1">
    <source>
        <dbReference type="ARBA" id="ARBA00001971"/>
    </source>
</evidence>
<dbReference type="InterPro" id="IPR002403">
    <property type="entry name" value="Cyt_P450_E_grp-IV"/>
</dbReference>
<dbReference type="CDD" id="cd11041">
    <property type="entry name" value="CYP503A1-like"/>
    <property type="match status" value="1"/>
</dbReference>
<sequence length="494" mass="55930">MQYFGLSDVGVFAALLVASFVIFYPQNRAFRRRGIDPGVLSLKIWPARIWFLLKGHDITQKAYREAKNVPYLLQTLVDDVLVLPPRFLPELQLQPGTKLSASHALVASVLGQYSGVDVILKDRQANDISRTQLTKSLPAIIPPIAEKVESILLEKLSQSFTPIKVQDLVAETVLRTTLLTFVGPDLAENAELQKAVTDFSNVVRDIAICLLLIPTFMRPWVYPILPPKFRMRRLHATVRRILFSTPESRNKDGGVPTMVRHFVATSKVFNEDEIVSKFLTLIAAALHTMTMSTVHALIDLCAYPQYIFDLRDEVCRSLSADNNDGTWGLDQIHRLKRFDAFLKESQRFNPPNYLSFDRMAMDSITLSDGTNICKGQLISMPAGPMAMDPEFHENPQSFDASRFLPHKTFLSDEKLTRDLEFVGIEKGNVHWGAGRFTCPGRWYASAVMKCIIGSILMKYDITFPEGQQERLPNVYLDIVIEPNPKQKVMFQPRD</sequence>
<evidence type="ECO:0000256" key="3">
    <source>
        <dbReference type="ARBA" id="ARBA00010617"/>
    </source>
</evidence>
<keyword evidence="6 7" id="KW-0408">Iron</keyword>
<comment type="cofactor">
    <cofactor evidence="1 7">
        <name>heme</name>
        <dbReference type="ChEBI" id="CHEBI:30413"/>
    </cofactor>
</comment>
<evidence type="ECO:0000256" key="8">
    <source>
        <dbReference type="SAM" id="Phobius"/>
    </source>
</evidence>
<evidence type="ECO:0000256" key="4">
    <source>
        <dbReference type="ARBA" id="ARBA00022723"/>
    </source>
</evidence>
<name>A0A6A6XK10_9PLEO</name>
<keyword evidence="8" id="KW-0472">Membrane</keyword>
<dbReference type="GO" id="GO:0016705">
    <property type="term" value="F:oxidoreductase activity, acting on paired donors, with incorporation or reduction of molecular oxygen"/>
    <property type="evidence" value="ECO:0007669"/>
    <property type="project" value="InterPro"/>
</dbReference>
<keyword evidence="7" id="KW-0349">Heme</keyword>
<comment type="similarity">
    <text evidence="3">Belongs to the cytochrome P450 family.</text>
</comment>
<gene>
    <name evidence="9" type="ORF">K505DRAFT_299556</name>
</gene>
<feature type="binding site" description="axial binding residue" evidence="7">
    <location>
        <position position="438"/>
    </location>
    <ligand>
        <name>heme</name>
        <dbReference type="ChEBI" id="CHEBI:30413"/>
    </ligand>
    <ligandPart>
        <name>Fe</name>
        <dbReference type="ChEBI" id="CHEBI:18248"/>
    </ligandPart>
</feature>
<dbReference type="SUPFAM" id="SSF48264">
    <property type="entry name" value="Cytochrome P450"/>
    <property type="match status" value="1"/>
</dbReference>
<keyword evidence="8" id="KW-1133">Transmembrane helix</keyword>
<reference evidence="9" key="1">
    <citation type="journal article" date="2020" name="Stud. Mycol.">
        <title>101 Dothideomycetes genomes: a test case for predicting lifestyles and emergence of pathogens.</title>
        <authorList>
            <person name="Haridas S."/>
            <person name="Albert R."/>
            <person name="Binder M."/>
            <person name="Bloem J."/>
            <person name="Labutti K."/>
            <person name="Salamov A."/>
            <person name="Andreopoulos B."/>
            <person name="Baker S."/>
            <person name="Barry K."/>
            <person name="Bills G."/>
            <person name="Bluhm B."/>
            <person name="Cannon C."/>
            <person name="Castanera R."/>
            <person name="Culley D."/>
            <person name="Daum C."/>
            <person name="Ezra D."/>
            <person name="Gonzalez J."/>
            <person name="Henrissat B."/>
            <person name="Kuo A."/>
            <person name="Liang C."/>
            <person name="Lipzen A."/>
            <person name="Lutzoni F."/>
            <person name="Magnuson J."/>
            <person name="Mondo S."/>
            <person name="Nolan M."/>
            <person name="Ohm R."/>
            <person name="Pangilinan J."/>
            <person name="Park H.-J."/>
            <person name="Ramirez L."/>
            <person name="Alfaro M."/>
            <person name="Sun H."/>
            <person name="Tritt A."/>
            <person name="Yoshinaga Y."/>
            <person name="Zwiers L.-H."/>
            <person name="Turgeon B."/>
            <person name="Goodwin S."/>
            <person name="Spatafora J."/>
            <person name="Crous P."/>
            <person name="Grigoriev I."/>
        </authorList>
    </citation>
    <scope>NUCLEOTIDE SEQUENCE</scope>
    <source>
        <strain evidence="9">CBS 109.77</strain>
    </source>
</reference>
<dbReference type="Proteomes" id="UP000799757">
    <property type="component" value="Unassembled WGS sequence"/>
</dbReference>
<dbReference type="Gene3D" id="1.10.630.10">
    <property type="entry name" value="Cytochrome P450"/>
    <property type="match status" value="1"/>
</dbReference>
<dbReference type="AlphaFoldDB" id="A0A6A6XK10"/>
<dbReference type="InterPro" id="IPR001128">
    <property type="entry name" value="Cyt_P450"/>
</dbReference>
<evidence type="ECO:0000256" key="2">
    <source>
        <dbReference type="ARBA" id="ARBA00004685"/>
    </source>
</evidence>
<keyword evidence="5" id="KW-0560">Oxidoreductase</keyword>
<accession>A0A6A6XK10</accession>
<dbReference type="InterPro" id="IPR036396">
    <property type="entry name" value="Cyt_P450_sf"/>
</dbReference>
<evidence type="ECO:0000256" key="7">
    <source>
        <dbReference type="PIRSR" id="PIRSR602403-1"/>
    </source>
</evidence>
<dbReference type="Pfam" id="PF00067">
    <property type="entry name" value="p450"/>
    <property type="match status" value="1"/>
</dbReference>
<organism evidence="9 10">
    <name type="scientific">Melanomma pulvis-pyrius CBS 109.77</name>
    <dbReference type="NCBI Taxonomy" id="1314802"/>
    <lineage>
        <taxon>Eukaryota</taxon>
        <taxon>Fungi</taxon>
        <taxon>Dikarya</taxon>
        <taxon>Ascomycota</taxon>
        <taxon>Pezizomycotina</taxon>
        <taxon>Dothideomycetes</taxon>
        <taxon>Pleosporomycetidae</taxon>
        <taxon>Pleosporales</taxon>
        <taxon>Melanommataceae</taxon>
        <taxon>Melanomma</taxon>
    </lineage>
</organism>
<evidence type="ECO:0000313" key="10">
    <source>
        <dbReference type="Proteomes" id="UP000799757"/>
    </source>
</evidence>
<dbReference type="EMBL" id="MU001822">
    <property type="protein sequence ID" value="KAF2796779.1"/>
    <property type="molecule type" value="Genomic_DNA"/>
</dbReference>
<dbReference type="PANTHER" id="PTHR46206:SF4">
    <property type="entry name" value="P450, PUTATIVE (EUROFUNG)-RELATED"/>
    <property type="match status" value="1"/>
</dbReference>